<evidence type="ECO:0000313" key="1">
    <source>
        <dbReference type="EMBL" id="TWW11761.1"/>
    </source>
</evidence>
<protein>
    <submittedName>
        <fullName evidence="1">Uncharacterized protein</fullName>
    </submittedName>
</protein>
<evidence type="ECO:0000313" key="2">
    <source>
        <dbReference type="Proteomes" id="UP000321083"/>
    </source>
</evidence>
<dbReference type="Proteomes" id="UP000321083">
    <property type="component" value="Unassembled WGS sequence"/>
</dbReference>
<dbReference type="AlphaFoldDB" id="A0A5C6MFR4"/>
<accession>A0A5C6MFR4</accession>
<reference evidence="1 2" key="2">
    <citation type="submission" date="2019-08" db="EMBL/GenBank/DDBJ databases">
        <authorList>
            <person name="Henke P."/>
        </authorList>
    </citation>
    <scope>NUCLEOTIDE SEQUENCE [LARGE SCALE GENOMIC DNA]</scope>
    <source>
        <strain evidence="1">Phe10_nw2017</strain>
    </source>
</reference>
<proteinExistence type="predicted"/>
<comment type="caution">
    <text evidence="1">The sequence shown here is derived from an EMBL/GenBank/DDBJ whole genome shotgun (WGS) entry which is preliminary data.</text>
</comment>
<organism evidence="1 2">
    <name type="scientific">Planctomyces bekefii</name>
    <dbReference type="NCBI Taxonomy" id="1653850"/>
    <lineage>
        <taxon>Bacteria</taxon>
        <taxon>Pseudomonadati</taxon>
        <taxon>Planctomycetota</taxon>
        <taxon>Planctomycetia</taxon>
        <taxon>Planctomycetales</taxon>
        <taxon>Planctomycetaceae</taxon>
        <taxon>Planctomyces</taxon>
    </lineage>
</organism>
<dbReference type="EMBL" id="SRHE01000048">
    <property type="protein sequence ID" value="TWW11761.1"/>
    <property type="molecule type" value="Genomic_DNA"/>
</dbReference>
<sequence length="67" mass="7683">MLRAFKPVELRVSRAAFPAILIHAIEPPLNRQGGRFGESVTRFLQVRDERLGKSVEDMVKEVYERGD</sequence>
<name>A0A5C6MFR4_9PLAN</name>
<reference evidence="1 2" key="1">
    <citation type="submission" date="2019-08" db="EMBL/GenBank/DDBJ databases">
        <title>100 year-old enigma solved: identification of Planctomyces bekefii, the type genus and species of the phylum Planctomycetes.</title>
        <authorList>
            <person name="Svetlana D.N."/>
            <person name="Overmann J."/>
        </authorList>
    </citation>
    <scope>NUCLEOTIDE SEQUENCE [LARGE SCALE GENOMIC DNA]</scope>
    <source>
        <strain evidence="1">Phe10_nw2017</strain>
    </source>
</reference>
<keyword evidence="2" id="KW-1185">Reference proteome</keyword>
<gene>
    <name evidence="1" type="ORF">E3A20_04220</name>
</gene>